<proteinExistence type="predicted"/>
<organism evidence="2 3">
    <name type="scientific">Brassica cretica</name>
    <name type="common">Mustard</name>
    <dbReference type="NCBI Taxonomy" id="69181"/>
    <lineage>
        <taxon>Eukaryota</taxon>
        <taxon>Viridiplantae</taxon>
        <taxon>Streptophyta</taxon>
        <taxon>Embryophyta</taxon>
        <taxon>Tracheophyta</taxon>
        <taxon>Spermatophyta</taxon>
        <taxon>Magnoliopsida</taxon>
        <taxon>eudicotyledons</taxon>
        <taxon>Gunneridae</taxon>
        <taxon>Pentapetalae</taxon>
        <taxon>rosids</taxon>
        <taxon>malvids</taxon>
        <taxon>Brassicales</taxon>
        <taxon>Brassicaceae</taxon>
        <taxon>Brassiceae</taxon>
        <taxon>Brassica</taxon>
    </lineage>
</organism>
<gene>
    <name evidence="2" type="ORF">F2Q69_00039230</name>
</gene>
<evidence type="ECO:0000259" key="1">
    <source>
        <dbReference type="Pfam" id="PF14560"/>
    </source>
</evidence>
<dbReference type="GO" id="GO:0007021">
    <property type="term" value="P:tubulin complex assembly"/>
    <property type="evidence" value="ECO:0007669"/>
    <property type="project" value="InterPro"/>
</dbReference>
<dbReference type="GO" id="GO:0043014">
    <property type="term" value="F:alpha-tubulin binding"/>
    <property type="evidence" value="ECO:0007669"/>
    <property type="project" value="InterPro"/>
</dbReference>
<name>A0A8S9SNI7_BRACR</name>
<protein>
    <recommendedName>
        <fullName evidence="1">Ubiquitin-like domain-containing protein</fullName>
    </recommendedName>
</protein>
<dbReference type="Gene3D" id="3.10.20.90">
    <property type="entry name" value="Phosphatidylinositol 3-kinase Catalytic Subunit, Chain A, domain 1"/>
    <property type="match status" value="1"/>
</dbReference>
<accession>A0A8S9SNI7</accession>
<dbReference type="InterPro" id="IPR045172">
    <property type="entry name" value="TBCB_Ubl"/>
</dbReference>
<dbReference type="Proteomes" id="UP000712600">
    <property type="component" value="Unassembled WGS sequence"/>
</dbReference>
<comment type="caution">
    <text evidence="2">The sequence shown here is derived from an EMBL/GenBank/DDBJ whole genome shotgun (WGS) entry which is preliminary data.</text>
</comment>
<feature type="domain" description="Ubiquitin-like" evidence="1">
    <location>
        <begin position="14"/>
        <end position="75"/>
    </location>
</feature>
<dbReference type="EMBL" id="QGKX02000004">
    <property type="protein sequence ID" value="KAF3602459.1"/>
    <property type="molecule type" value="Genomic_DNA"/>
</dbReference>
<evidence type="ECO:0000313" key="2">
    <source>
        <dbReference type="EMBL" id="KAF3602459.1"/>
    </source>
</evidence>
<dbReference type="CDD" id="cd01789">
    <property type="entry name" value="Ubl_TBCB"/>
    <property type="match status" value="1"/>
</dbReference>
<dbReference type="SUPFAM" id="SSF54236">
    <property type="entry name" value="Ubiquitin-like"/>
    <property type="match status" value="1"/>
</dbReference>
<evidence type="ECO:0000313" key="3">
    <source>
        <dbReference type="Proteomes" id="UP000712600"/>
    </source>
</evidence>
<dbReference type="InterPro" id="IPR029071">
    <property type="entry name" value="Ubiquitin-like_domsf"/>
</dbReference>
<dbReference type="Pfam" id="PF14560">
    <property type="entry name" value="Ubiquitin_2"/>
    <property type="match status" value="1"/>
</dbReference>
<dbReference type="AlphaFoldDB" id="A0A8S9SNI7"/>
<reference evidence="2" key="1">
    <citation type="submission" date="2019-12" db="EMBL/GenBank/DDBJ databases">
        <title>Genome sequencing and annotation of Brassica cretica.</title>
        <authorList>
            <person name="Studholme D.J."/>
            <person name="Sarris P."/>
        </authorList>
    </citation>
    <scope>NUCLEOTIDE SEQUENCE</scope>
    <source>
        <strain evidence="2">PFS-109/04</strain>
        <tissue evidence="2">Leaf</tissue>
    </source>
</reference>
<dbReference type="GO" id="GO:0007023">
    <property type="term" value="P:post-chaperonin tubulin folding pathway"/>
    <property type="evidence" value="ECO:0007669"/>
    <property type="project" value="InterPro"/>
</dbReference>
<sequence length="75" mass="8043">MATSRLQMEGDGSVLLHVTHSNLKSFAADVRFSPQKKCGTCVNAMALELYDESGSNVAALSDDSRPLGFYSPFDG</sequence>
<dbReference type="InterPro" id="IPR000626">
    <property type="entry name" value="Ubiquitin-like_dom"/>
</dbReference>